<evidence type="ECO:0000259" key="6">
    <source>
        <dbReference type="PROSITE" id="PS50847"/>
    </source>
</evidence>
<sequence length="108" mass="11502">MITGHQFERREIKGADGRLTEVIFYYLKTTNGGEITPSVQPVQPVGPSQPAQPTAPSQSTSTPSGQGTPTARQELPQTGNQTSETSVLGLTLLGVLGLLGLSKRKRKE</sequence>
<evidence type="ECO:0000256" key="4">
    <source>
        <dbReference type="ARBA" id="ARBA00023088"/>
    </source>
</evidence>
<proteinExistence type="predicted"/>
<feature type="domain" description="Gram-positive cocci surface proteins LPxTG" evidence="6">
    <location>
        <begin position="75"/>
        <end position="108"/>
    </location>
</feature>
<feature type="compositionally biased region" description="Low complexity" evidence="5">
    <location>
        <begin position="37"/>
        <end position="71"/>
    </location>
</feature>
<evidence type="ECO:0000313" key="7">
    <source>
        <dbReference type="EMBL" id="QHQ67369.1"/>
    </source>
</evidence>
<name>A0AB37DDS9_9LACO</name>
<protein>
    <submittedName>
        <fullName evidence="7">LPXTG cell wall anchor domain-containing protein</fullName>
    </submittedName>
</protein>
<organism evidence="7 8">
    <name type="scientific">Lactobacillus crispatus</name>
    <dbReference type="NCBI Taxonomy" id="47770"/>
    <lineage>
        <taxon>Bacteria</taxon>
        <taxon>Bacillati</taxon>
        <taxon>Bacillota</taxon>
        <taxon>Bacilli</taxon>
        <taxon>Lactobacillales</taxon>
        <taxon>Lactobacillaceae</taxon>
        <taxon>Lactobacillus</taxon>
    </lineage>
</organism>
<feature type="region of interest" description="Disordered" evidence="5">
    <location>
        <begin position="34"/>
        <end position="86"/>
    </location>
</feature>
<dbReference type="RefSeq" id="WP_065989801.1">
    <property type="nucleotide sequence ID" value="NZ_MCJG01000006.1"/>
</dbReference>
<reference evidence="7 8" key="1">
    <citation type="submission" date="2019-12" db="EMBL/GenBank/DDBJ databases">
        <title>Complete Genome Sequences of Lactobacillus strains, C25 and P38, Isolated from Chicken Cecum.</title>
        <authorList>
            <person name="Hassan H.M."/>
            <person name="Mendoza M."/>
            <person name="Rezvani M."/>
            <person name="Koci M.D."/>
            <person name="Dickey A.N."/>
            <person name="Scholl E.H."/>
        </authorList>
    </citation>
    <scope>NUCLEOTIDE SEQUENCE [LARGE SCALE GENOMIC DNA]</scope>
    <source>
        <strain evidence="7 8">C25</strain>
    </source>
</reference>
<keyword evidence="3" id="KW-0732">Signal</keyword>
<gene>
    <name evidence="7" type="ORF">GSR61_01405</name>
</gene>
<evidence type="ECO:0000256" key="5">
    <source>
        <dbReference type="SAM" id="MobiDB-lite"/>
    </source>
</evidence>
<dbReference type="Proteomes" id="UP000464915">
    <property type="component" value="Chromosome"/>
</dbReference>
<dbReference type="AlphaFoldDB" id="A0AB37DDS9"/>
<accession>A0AB37DDS9</accession>
<dbReference type="Pfam" id="PF00746">
    <property type="entry name" value="Gram_pos_anchor"/>
    <property type="match status" value="1"/>
</dbReference>
<evidence type="ECO:0000313" key="8">
    <source>
        <dbReference type="Proteomes" id="UP000464915"/>
    </source>
</evidence>
<evidence type="ECO:0000256" key="2">
    <source>
        <dbReference type="ARBA" id="ARBA00022525"/>
    </source>
</evidence>
<feature type="compositionally biased region" description="Polar residues" evidence="5">
    <location>
        <begin position="75"/>
        <end position="84"/>
    </location>
</feature>
<dbReference type="InterPro" id="IPR019931">
    <property type="entry name" value="LPXTG_anchor"/>
</dbReference>
<dbReference type="EMBL" id="CP047142">
    <property type="protein sequence ID" value="QHQ67369.1"/>
    <property type="molecule type" value="Genomic_DNA"/>
</dbReference>
<dbReference type="NCBIfam" id="TIGR01167">
    <property type="entry name" value="LPXTG_anchor"/>
    <property type="match status" value="1"/>
</dbReference>
<keyword evidence="1" id="KW-0134">Cell wall</keyword>
<keyword evidence="4" id="KW-0572">Peptidoglycan-anchor</keyword>
<dbReference type="PROSITE" id="PS50847">
    <property type="entry name" value="GRAM_POS_ANCHORING"/>
    <property type="match status" value="1"/>
</dbReference>
<evidence type="ECO:0000256" key="3">
    <source>
        <dbReference type="ARBA" id="ARBA00022729"/>
    </source>
</evidence>
<keyword evidence="2" id="KW-0964">Secreted</keyword>
<evidence type="ECO:0000256" key="1">
    <source>
        <dbReference type="ARBA" id="ARBA00022512"/>
    </source>
</evidence>